<dbReference type="GO" id="GO:0034967">
    <property type="term" value="C:Set3 complex"/>
    <property type="evidence" value="ECO:0007669"/>
    <property type="project" value="TreeGrafter"/>
</dbReference>
<feature type="region of interest" description="Disordered" evidence="5">
    <location>
        <begin position="531"/>
        <end position="585"/>
    </location>
</feature>
<protein>
    <recommendedName>
        <fullName evidence="10">PHD-type domain-containing protein</fullName>
    </recommendedName>
</protein>
<dbReference type="SMART" id="SM00317">
    <property type="entry name" value="SET"/>
    <property type="match status" value="1"/>
</dbReference>
<feature type="compositionally biased region" description="Polar residues" evidence="5">
    <location>
        <begin position="31"/>
        <end position="55"/>
    </location>
</feature>
<feature type="compositionally biased region" description="Gly residues" evidence="5">
    <location>
        <begin position="86"/>
        <end position="101"/>
    </location>
</feature>
<dbReference type="SMART" id="SM00249">
    <property type="entry name" value="PHD"/>
    <property type="match status" value="1"/>
</dbReference>
<feature type="region of interest" description="Disordered" evidence="5">
    <location>
        <begin position="726"/>
        <end position="849"/>
    </location>
</feature>
<feature type="compositionally biased region" description="Basic and acidic residues" evidence="5">
    <location>
        <begin position="539"/>
        <end position="574"/>
    </location>
</feature>
<feature type="domain" description="SET" evidence="7">
    <location>
        <begin position="430"/>
        <end position="609"/>
    </location>
</feature>
<dbReference type="GO" id="GO:0006355">
    <property type="term" value="P:regulation of DNA-templated transcription"/>
    <property type="evidence" value="ECO:0007669"/>
    <property type="project" value="TreeGrafter"/>
</dbReference>
<evidence type="ECO:0000259" key="6">
    <source>
        <dbReference type="SMART" id="SM00249"/>
    </source>
</evidence>
<feature type="compositionally biased region" description="Low complexity" evidence="5">
    <location>
        <begin position="1261"/>
        <end position="1273"/>
    </location>
</feature>
<dbReference type="Proteomes" id="UP001362999">
    <property type="component" value="Unassembled WGS sequence"/>
</dbReference>
<dbReference type="SUPFAM" id="SSF57903">
    <property type="entry name" value="FYVE/PHD zinc finger"/>
    <property type="match status" value="1"/>
</dbReference>
<feature type="compositionally biased region" description="Pro residues" evidence="5">
    <location>
        <begin position="1234"/>
        <end position="1246"/>
    </location>
</feature>
<feature type="compositionally biased region" description="Basic and acidic residues" evidence="5">
    <location>
        <begin position="1296"/>
        <end position="1356"/>
    </location>
</feature>
<feature type="compositionally biased region" description="Pro residues" evidence="5">
    <location>
        <begin position="1450"/>
        <end position="1472"/>
    </location>
</feature>
<keyword evidence="1" id="KW-0479">Metal-binding</keyword>
<feature type="compositionally biased region" description="Low complexity" evidence="5">
    <location>
        <begin position="748"/>
        <end position="813"/>
    </location>
</feature>
<feature type="compositionally biased region" description="Basic and acidic residues" evidence="5">
    <location>
        <begin position="1113"/>
        <end position="1127"/>
    </location>
</feature>
<evidence type="ECO:0008006" key="10">
    <source>
        <dbReference type="Google" id="ProtNLM"/>
    </source>
</evidence>
<gene>
    <name evidence="8" type="ORF">R3P38DRAFT_3530505</name>
</gene>
<evidence type="ECO:0000256" key="4">
    <source>
        <dbReference type="ARBA" id="ARBA00022853"/>
    </source>
</evidence>
<feature type="region of interest" description="Disordered" evidence="5">
    <location>
        <begin position="237"/>
        <end position="319"/>
    </location>
</feature>
<feature type="compositionally biased region" description="Basic residues" evidence="5">
    <location>
        <begin position="819"/>
        <end position="829"/>
    </location>
</feature>
<keyword evidence="9" id="KW-1185">Reference proteome</keyword>
<dbReference type="InterPro" id="IPR001965">
    <property type="entry name" value="Znf_PHD"/>
</dbReference>
<feature type="compositionally biased region" description="Low complexity" evidence="5">
    <location>
        <begin position="1499"/>
        <end position="1528"/>
    </location>
</feature>
<organism evidence="8 9">
    <name type="scientific">Favolaschia claudopus</name>
    <dbReference type="NCBI Taxonomy" id="2862362"/>
    <lineage>
        <taxon>Eukaryota</taxon>
        <taxon>Fungi</taxon>
        <taxon>Dikarya</taxon>
        <taxon>Basidiomycota</taxon>
        <taxon>Agaricomycotina</taxon>
        <taxon>Agaricomycetes</taxon>
        <taxon>Agaricomycetidae</taxon>
        <taxon>Agaricales</taxon>
        <taxon>Marasmiineae</taxon>
        <taxon>Mycenaceae</taxon>
        <taxon>Favolaschia</taxon>
    </lineage>
</organism>
<feature type="region of interest" description="Disordered" evidence="5">
    <location>
        <begin position="927"/>
        <end position="1066"/>
    </location>
</feature>
<feature type="compositionally biased region" description="Acidic residues" evidence="5">
    <location>
        <begin position="727"/>
        <end position="739"/>
    </location>
</feature>
<evidence type="ECO:0000256" key="3">
    <source>
        <dbReference type="ARBA" id="ARBA00022833"/>
    </source>
</evidence>
<feature type="compositionally biased region" description="Low complexity" evidence="5">
    <location>
        <begin position="304"/>
        <end position="319"/>
    </location>
</feature>
<feature type="region of interest" description="Disordered" evidence="5">
    <location>
        <begin position="662"/>
        <end position="694"/>
    </location>
</feature>
<feature type="compositionally biased region" description="Low complexity" evidence="5">
    <location>
        <begin position="1134"/>
        <end position="1143"/>
    </location>
</feature>
<dbReference type="Gene3D" id="3.30.40.10">
    <property type="entry name" value="Zinc/RING finger domain, C3HC4 (zinc finger)"/>
    <property type="match status" value="1"/>
</dbReference>
<dbReference type="PANTHER" id="PTHR46462:SF3">
    <property type="entry name" value="UPSET, ISOFORM A"/>
    <property type="match status" value="1"/>
</dbReference>
<keyword evidence="4" id="KW-0156">Chromatin regulator</keyword>
<feature type="compositionally biased region" description="Polar residues" evidence="5">
    <location>
        <begin position="287"/>
        <end position="303"/>
    </location>
</feature>
<dbReference type="InterPro" id="IPR001214">
    <property type="entry name" value="SET_dom"/>
</dbReference>
<keyword evidence="2" id="KW-0863">Zinc-finger</keyword>
<comment type="caution">
    <text evidence="8">The sequence shown here is derived from an EMBL/GenBank/DDBJ whole genome shotgun (WGS) entry which is preliminary data.</text>
</comment>
<feature type="region of interest" description="Disordered" evidence="5">
    <location>
        <begin position="1"/>
        <end position="167"/>
    </location>
</feature>
<proteinExistence type="predicted"/>
<keyword evidence="3" id="KW-0862">Zinc</keyword>
<feature type="compositionally biased region" description="Pro residues" evidence="5">
    <location>
        <begin position="618"/>
        <end position="635"/>
    </location>
</feature>
<feature type="compositionally biased region" description="Gly residues" evidence="5">
    <location>
        <begin position="56"/>
        <end position="70"/>
    </location>
</feature>
<evidence type="ECO:0000256" key="5">
    <source>
        <dbReference type="SAM" id="MobiDB-lite"/>
    </source>
</evidence>
<evidence type="ECO:0000256" key="2">
    <source>
        <dbReference type="ARBA" id="ARBA00022771"/>
    </source>
</evidence>
<dbReference type="GO" id="GO:0008270">
    <property type="term" value="F:zinc ion binding"/>
    <property type="evidence" value="ECO:0007669"/>
    <property type="project" value="UniProtKB-KW"/>
</dbReference>
<reference evidence="8 9" key="1">
    <citation type="journal article" date="2024" name="J Genomics">
        <title>Draft genome sequencing and assembly of Favolaschia claudopus CIRM-BRFM 2984 isolated from oak limbs.</title>
        <authorList>
            <person name="Navarro D."/>
            <person name="Drula E."/>
            <person name="Chaduli D."/>
            <person name="Cazenave R."/>
            <person name="Ahrendt S."/>
            <person name="Wang J."/>
            <person name="Lipzen A."/>
            <person name="Daum C."/>
            <person name="Barry K."/>
            <person name="Grigoriev I.V."/>
            <person name="Favel A."/>
            <person name="Rosso M.N."/>
            <person name="Martin F."/>
        </authorList>
    </citation>
    <scope>NUCLEOTIDE SEQUENCE [LARGE SCALE GENOMIC DNA]</scope>
    <source>
        <strain evidence="8 9">CIRM-BRFM 2984</strain>
    </source>
</reference>
<feature type="compositionally biased region" description="Basic and acidic residues" evidence="5">
    <location>
        <begin position="983"/>
        <end position="999"/>
    </location>
</feature>
<dbReference type="PANTHER" id="PTHR46462">
    <property type="entry name" value="UPSET, ISOFORM A"/>
    <property type="match status" value="1"/>
</dbReference>
<feature type="region of interest" description="Disordered" evidence="5">
    <location>
        <begin position="1086"/>
        <end position="1356"/>
    </location>
</feature>
<dbReference type="GO" id="GO:0006325">
    <property type="term" value="P:chromatin organization"/>
    <property type="evidence" value="ECO:0007669"/>
    <property type="project" value="UniProtKB-KW"/>
</dbReference>
<dbReference type="GO" id="GO:0070210">
    <property type="term" value="C:Rpd3L-Expanded complex"/>
    <property type="evidence" value="ECO:0007669"/>
    <property type="project" value="TreeGrafter"/>
</dbReference>
<feature type="compositionally biased region" description="Low complexity" evidence="5">
    <location>
        <begin position="1610"/>
        <end position="1622"/>
    </location>
</feature>
<feature type="compositionally biased region" description="Low complexity" evidence="5">
    <location>
        <begin position="1537"/>
        <end position="1547"/>
    </location>
</feature>
<feature type="compositionally biased region" description="Low complexity" evidence="5">
    <location>
        <begin position="1002"/>
        <end position="1015"/>
    </location>
</feature>
<accession>A0AAW0BKT8</accession>
<evidence type="ECO:0000313" key="9">
    <source>
        <dbReference type="Proteomes" id="UP001362999"/>
    </source>
</evidence>
<feature type="region of interest" description="Disordered" evidence="5">
    <location>
        <begin position="616"/>
        <end position="636"/>
    </location>
</feature>
<feature type="compositionally biased region" description="Acidic residues" evidence="5">
    <location>
        <begin position="935"/>
        <end position="950"/>
    </location>
</feature>
<name>A0AAW0BKT8_9AGAR</name>
<feature type="compositionally biased region" description="Low complexity" evidence="5">
    <location>
        <begin position="148"/>
        <end position="167"/>
    </location>
</feature>
<dbReference type="Pfam" id="PF20826">
    <property type="entry name" value="PHD_5"/>
    <property type="match status" value="1"/>
</dbReference>
<sequence>MLPATHAHPHVSGSGTGTGTGTGPPARRSILGSSRAQPKASTSSTAANGNENASRSGGGSGGGGGGGKKGQGQWLWEAGDVPGPVSGNGMGRSNGNGNGNGHGRETMPTVPQKRKSSAPGGGVGGSSKTRRLEGDEQVRHRHRSRELPSVPAFSSSSSAMPSPALNANSNTLVDVEAGDPNVEPIRCRCGSSVDAGLSIACDECGRWCHAACFGVDATSVPEEWRCWVCQGGRDNSNNIFPPNGHGSAHTSTTTKRRRPSVSSRKPHSHAIDASPSLSVNGGKPHSTAYTANAKTNGGTSANHTNAKATGGSNTNNNNNNANANALNEWYEDERTQYVVMEEDVVPHEATQERLRAYARHWRGVGALDGPREFYADGYAYGENGEDRGHTPVVFGKGERVEEHPTLLVQASGSSSYMASSSSSSAAFPHASITTSQSQSHSILPPSFALHTALPAAPSTLLAKYPATITPSSHYLAQAANGYAHLGAPKRFVHIVGRPLGVAVDARGGGGRGRWVRRGCWPNAEVRAYVCGGGGGGADVNRDRGEKGERRKDGGEKTEREGRKDKERKREKERGEEDEEPKTHFGIFATRALDQGEEIVVGWEWDDANAVHRVGEVAPPLPQGDRPPPPPLPPTPAQRHLIKQLANILHALGGEGECACSAMSHLPPPPPHPPSSRMEQEVEAEAEEEEPEERECVVRTIERIVFPPAPAPPVQVRSARPRYLSAGEEMDVDVDGEGDEGSPRVLVASSSFSMPASSSGYSLGSTSHAQMPSSSSSAFPIASSSSYASTSRAAHKSSSATTPAASSSYTSFATPVTHALKPKPPSKPKRLAGPGVPPPSPDPAASRRWGPLVGAARGVRAREVVGGSGGWGGVVVDEYEYEGDGGLGGYGYRGEYGYADGSRGNRKGKEREKGYEVIEGEGGWIVVPEKARVSGEEEEDVGETGGEEEEERVSQPQPRASVCPPKMRKAWKGKVGVGTAVPPRLDKGKGKERVVERVGETTDAGGDAMDVDGGAARLAIDTTRIPSASSSSSVPLPPATSRQPRHASPTPPVAAASLDGPSPSTHFAQLSLMSPFVSTAPRMAITSSSAAHAADKDVLGRDGSGVGKWGRRRSGVEEEVKEKEKTAPAEDQDDSAAAAAPSSPWGDVEMIPPEVSPRMPSGGDGDHLARSPNLPVHDAHVEDHSPLMAVDVEEEPYRSSPESPAPVSEDDEQDQGVLFVTSSTAAGGESVAPEPDVPMPPPPPVEIPPTDVVPHEVPPSQAVDASAGVADAPAEAPPAREPTPPPPPAPVAKKTMTVKEWRAEQERKRREQEEKEQREREEKEKEQREREHKEREKADAQGEDKENDVVPAKPAEDGLSRVLEGIRRSAVVDKPPLVVPVVHEEAGESEPVACVGPLVAPQVDPPETEKKTAFSLTAFTSTSDELLSPLAVPKAVESRTPSPRPTTVKPPAIPPVVHYPPSSSPVPTLPPVPSKSILQSPQDPRYPSPSFSSNGVLRFPPASSSKPQQTPSPSPSLLSRMQIPSSVIPRPSPPPRHVSPLPRRLPVRAQSQEEGEILPVSTPPRAPPLVRQPSSQQFRSPHGVAPPTQPRSHQAQMTRMPPTEPKALREAQNANTSSSANSSGRGTLRYNGIGPQAVPANVSRHGGGPPYKRHPRR</sequence>
<feature type="compositionally biased region" description="Basic residues" evidence="5">
    <location>
        <begin position="254"/>
        <end position="268"/>
    </location>
</feature>
<feature type="domain" description="Zinc finger PHD-type" evidence="6">
    <location>
        <begin position="186"/>
        <end position="230"/>
    </location>
</feature>
<evidence type="ECO:0000256" key="1">
    <source>
        <dbReference type="ARBA" id="ARBA00022723"/>
    </source>
</evidence>
<feature type="compositionally biased region" description="Acidic residues" evidence="5">
    <location>
        <begin position="680"/>
        <end position="692"/>
    </location>
</feature>
<evidence type="ECO:0000313" key="8">
    <source>
        <dbReference type="EMBL" id="KAK7026341.1"/>
    </source>
</evidence>
<evidence type="ECO:0000259" key="7">
    <source>
        <dbReference type="SMART" id="SM00317"/>
    </source>
</evidence>
<dbReference type="EMBL" id="JAWWNJ010000032">
    <property type="protein sequence ID" value="KAK7026341.1"/>
    <property type="molecule type" value="Genomic_DNA"/>
</dbReference>
<dbReference type="InterPro" id="IPR013083">
    <property type="entry name" value="Znf_RING/FYVE/PHD"/>
</dbReference>
<dbReference type="InterPro" id="IPR011011">
    <property type="entry name" value="Znf_FYVE_PHD"/>
</dbReference>
<feature type="region of interest" description="Disordered" evidence="5">
    <location>
        <begin position="1418"/>
        <end position="1656"/>
    </location>
</feature>
<feature type="compositionally biased region" description="Pro residues" evidence="5">
    <location>
        <begin position="1274"/>
        <end position="1289"/>
    </location>
</feature>